<proteinExistence type="inferred from homology"/>
<name>F0VEL7_NEOCL</name>
<dbReference type="GO" id="GO:0008622">
    <property type="term" value="C:epsilon DNA polymerase complex"/>
    <property type="evidence" value="ECO:0007669"/>
    <property type="project" value="InterPro"/>
</dbReference>
<dbReference type="GeneID" id="13443926"/>
<dbReference type="AlphaFoldDB" id="F0VEL7"/>
<accession>F0VEL7</accession>
<feature type="domain" description="DNA polymerase alpha/delta/epsilon subunit B" evidence="8">
    <location>
        <begin position="596"/>
        <end position="863"/>
    </location>
</feature>
<dbReference type="FunCoup" id="F0VEL7">
    <property type="interactions" value="213"/>
</dbReference>
<dbReference type="PANTHER" id="PTHR12708:SF0">
    <property type="entry name" value="DNA POLYMERASE EPSILON SUBUNIT 2"/>
    <property type="match status" value="1"/>
</dbReference>
<evidence type="ECO:0000313" key="9">
    <source>
        <dbReference type="EMBL" id="CBZ52161.1"/>
    </source>
</evidence>
<protein>
    <recommendedName>
        <fullName evidence="6">DNA polymerase II subunit 2</fullName>
    </recommendedName>
</protein>
<evidence type="ECO:0000256" key="3">
    <source>
        <dbReference type="ARBA" id="ARBA00022705"/>
    </source>
</evidence>
<dbReference type="OrthoDB" id="10254730at2759"/>
<dbReference type="EMBL" id="FR823388">
    <property type="protein sequence ID" value="CBZ52161.1"/>
    <property type="molecule type" value="Genomic_DNA"/>
</dbReference>
<reference evidence="10" key="1">
    <citation type="journal article" date="2012" name="PLoS Pathog.">
        <title>Comparative genomics of the apicomplexan parasites Toxoplasma gondii and Neospora caninum: Coccidia differing in host range and transmission strategy.</title>
        <authorList>
            <person name="Reid A.J."/>
            <person name="Vermont S.J."/>
            <person name="Cotton J.A."/>
            <person name="Harris D."/>
            <person name="Hill-Cawthorne G.A."/>
            <person name="Konen-Waisman S."/>
            <person name="Latham S.M."/>
            <person name="Mourier T."/>
            <person name="Norton R."/>
            <person name="Quail M.A."/>
            <person name="Sanders M."/>
            <person name="Shanmugam D."/>
            <person name="Sohal A."/>
            <person name="Wasmuth J.D."/>
            <person name="Brunk B."/>
            <person name="Grigg M.E."/>
            <person name="Howard J.C."/>
            <person name="Parkinson J."/>
            <person name="Roos D.S."/>
            <person name="Trees A.J."/>
            <person name="Berriman M."/>
            <person name="Pain A."/>
            <person name="Wastling J.M."/>
        </authorList>
    </citation>
    <scope>NUCLEOTIDE SEQUENCE [LARGE SCALE GENOMIC DNA]</scope>
    <source>
        <strain evidence="10">Liverpool</strain>
    </source>
</reference>
<dbReference type="VEuPathDB" id="ToxoDB:NCLIV_019500"/>
<dbReference type="eggNOG" id="KOG3818">
    <property type="taxonomic scope" value="Eukaryota"/>
</dbReference>
<dbReference type="InterPro" id="IPR016266">
    <property type="entry name" value="POLE2"/>
</dbReference>
<keyword evidence="4" id="KW-0238">DNA-binding</keyword>
<comment type="subcellular location">
    <subcellularLocation>
        <location evidence="1">Nucleus</location>
    </subcellularLocation>
</comment>
<dbReference type="Proteomes" id="UP000007494">
    <property type="component" value="Chromosome VIIa"/>
</dbReference>
<dbReference type="Pfam" id="PF04042">
    <property type="entry name" value="DNA_pol_E_B"/>
    <property type="match status" value="1"/>
</dbReference>
<evidence type="ECO:0000256" key="4">
    <source>
        <dbReference type="ARBA" id="ARBA00023125"/>
    </source>
</evidence>
<dbReference type="GO" id="GO:0042276">
    <property type="term" value="P:error-prone translesion synthesis"/>
    <property type="evidence" value="ECO:0007669"/>
    <property type="project" value="TreeGrafter"/>
</dbReference>
<dbReference type="InterPro" id="IPR007185">
    <property type="entry name" value="DNA_pol_a/d/e_bsu"/>
</dbReference>
<keyword evidence="3" id="KW-0235">DNA replication</keyword>
<keyword evidence="5" id="KW-0539">Nucleus</keyword>
<dbReference type="OMA" id="VRIHWAV"/>
<feature type="compositionally biased region" description="Basic and acidic residues" evidence="7">
    <location>
        <begin position="555"/>
        <end position="566"/>
    </location>
</feature>
<gene>
    <name evidence="9" type="ORF">NCLIV_019500</name>
</gene>
<dbReference type="GO" id="GO:0003677">
    <property type="term" value="F:DNA binding"/>
    <property type="evidence" value="ECO:0007669"/>
    <property type="project" value="UniProtKB-KW"/>
</dbReference>
<sequence length="914" mass="102811">MAASALPGASFEERLDWDIEGAQHSFSHGESSFLESVGVADVFSPLASPRAPYALCFDRFPWADLEEACRGCEAHLAVLDSLRSRGFPAALLLPSASSPFFLLNFASLHSLTLFAAGIHPKQRKSREGRSLRGDRESAWGVDSVPEERRREDRMRARPREVLYLWTDDEDEPDARGDAEERRRNARRVRIHWAVVDFVVEKINRSLPSFFSIARPLPPPGVLMEAALLAWRRKERSSREEDARRKLMRWRERKIFVHSAMTDVHDFSFDTTKQRFQTTPLKPLTLASLGRLFCDSSVFASTYDRRYFVLQQRCLLHPLLSLHGREASGRQASFALSGLTDGDKPDREIRRVIFEVDGVTRRPGQRQLLLGILGRDVNKDLALQGLFSDIRIKFEKEFRPRPGFFLEGHVVLADGFFAKHDDCFHILDLSHPPRWPSSDRLILGRRAAAVRAVSDHKKRRTGACSAFGESVGGGFARGLEEEEPEGLIARQQASSMFGGLLELNEMEALEAWREVEEEREEDQDDEDELRELLPLLLPGCSLGAAQNALGEAEGGQSEKENRTGAPERKKKAEGKRSATALRIEPQDPDAPDPMAWVIITECHFNEPGDLDLLGAMLATFESQGEYPSGFVFLGSFSSSFSGGEDVYSAGFGALFNLLTSRFPLFVARCHLVFVPGPEDPSFARESLPRLPLTPPFTSDFQQRLERAIPACKGKVFFTTSPCSGIVQRRAWKYAGGRQCPQLFFVPNRIRHFTSSMLFFRHDVFKALSRDALFTGGRNKETEGPTSVDTDIVDLPKVTRLSHALGISKGLLLLVWIRVPQLYNTVVGQAHLCPITADHRLIKHRDQSLGLFPMPDLVFLCDKSAPPVTKKDPKSPDEFIFANANASFRETKSFFIYEMTTHQLTKYFVPSSRLTK</sequence>
<feature type="region of interest" description="Disordered" evidence="7">
    <location>
        <begin position="549"/>
        <end position="586"/>
    </location>
</feature>
<evidence type="ECO:0000313" key="10">
    <source>
        <dbReference type="Proteomes" id="UP000007494"/>
    </source>
</evidence>
<dbReference type="GO" id="GO:0006261">
    <property type="term" value="P:DNA-templated DNA replication"/>
    <property type="evidence" value="ECO:0007669"/>
    <property type="project" value="InterPro"/>
</dbReference>
<organism evidence="9 10">
    <name type="scientific">Neospora caninum (strain Liverpool)</name>
    <dbReference type="NCBI Taxonomy" id="572307"/>
    <lineage>
        <taxon>Eukaryota</taxon>
        <taxon>Sar</taxon>
        <taxon>Alveolata</taxon>
        <taxon>Apicomplexa</taxon>
        <taxon>Conoidasida</taxon>
        <taxon>Coccidia</taxon>
        <taxon>Eucoccidiorida</taxon>
        <taxon>Eimeriorina</taxon>
        <taxon>Sarcocystidae</taxon>
        <taxon>Neospora</taxon>
    </lineage>
</organism>
<evidence type="ECO:0000256" key="7">
    <source>
        <dbReference type="SAM" id="MobiDB-lite"/>
    </source>
</evidence>
<comment type="similarity">
    <text evidence="2">Belongs to the DNA polymerase epsilon subunit B family.</text>
</comment>
<evidence type="ECO:0000256" key="6">
    <source>
        <dbReference type="ARBA" id="ARBA00032930"/>
    </source>
</evidence>
<dbReference type="RefSeq" id="XP_003882193.1">
    <property type="nucleotide sequence ID" value="XM_003882144.1"/>
</dbReference>
<evidence type="ECO:0000256" key="1">
    <source>
        <dbReference type="ARBA" id="ARBA00004123"/>
    </source>
</evidence>
<dbReference type="PANTHER" id="PTHR12708">
    <property type="entry name" value="DNA POLYMERASE EPSILON SUBUNIT B"/>
    <property type="match status" value="1"/>
</dbReference>
<dbReference type="InParanoid" id="F0VEL7"/>
<evidence type="ECO:0000256" key="2">
    <source>
        <dbReference type="ARBA" id="ARBA00009560"/>
    </source>
</evidence>
<evidence type="ECO:0000256" key="5">
    <source>
        <dbReference type="ARBA" id="ARBA00023242"/>
    </source>
</evidence>
<keyword evidence="10" id="KW-1185">Reference proteome</keyword>
<evidence type="ECO:0000259" key="8">
    <source>
        <dbReference type="Pfam" id="PF04042"/>
    </source>
</evidence>